<organism evidence="1">
    <name type="scientific">Rhipicephalus zambeziensis</name>
    <dbReference type="NCBI Taxonomy" id="60191"/>
    <lineage>
        <taxon>Eukaryota</taxon>
        <taxon>Metazoa</taxon>
        <taxon>Ecdysozoa</taxon>
        <taxon>Arthropoda</taxon>
        <taxon>Chelicerata</taxon>
        <taxon>Arachnida</taxon>
        <taxon>Acari</taxon>
        <taxon>Parasitiformes</taxon>
        <taxon>Ixodida</taxon>
        <taxon>Ixodoidea</taxon>
        <taxon>Ixodidae</taxon>
        <taxon>Rhipicephalinae</taxon>
        <taxon>Rhipicephalus</taxon>
        <taxon>Rhipicephalus</taxon>
    </lineage>
</organism>
<protein>
    <submittedName>
        <fullName evidence="1">Uncharacterized protein</fullName>
    </submittedName>
</protein>
<proteinExistence type="predicted"/>
<accession>A0A224Y6P4</accession>
<sequence>MSAYKKTHSALWLDIVNLIKFQDLTFQSNKQVTRKAMMGSLIIPAICLAAKFKNKCIFAYCPVGTQQVLRVKKRGGGGFKVATLHFVNILKSLHFIFYRDGSMQACMPRIHT</sequence>
<reference evidence="1" key="1">
    <citation type="journal article" date="2017" name="Parasit. Vectors">
        <title>Sialotranscriptomics of Rhipicephalus zambeziensis reveals intricate expression profiles of secretory proteins and suggests tight temporal transcriptional regulation during blood-feeding.</title>
        <authorList>
            <person name="de Castro M.H."/>
            <person name="de Klerk D."/>
            <person name="Pienaar R."/>
            <person name="Rees D.J.G."/>
            <person name="Mans B.J."/>
        </authorList>
    </citation>
    <scope>NUCLEOTIDE SEQUENCE</scope>
    <source>
        <tissue evidence="1">Salivary glands</tissue>
    </source>
</reference>
<evidence type="ECO:0000313" key="1">
    <source>
        <dbReference type="EMBL" id="MAA13237.1"/>
    </source>
</evidence>
<dbReference type="EMBL" id="GFPF01002091">
    <property type="protein sequence ID" value="MAA13237.1"/>
    <property type="molecule type" value="Transcribed_RNA"/>
</dbReference>
<name>A0A224Y6P4_9ACAR</name>
<dbReference type="AlphaFoldDB" id="A0A224Y6P4"/>